<protein>
    <recommendedName>
        <fullName evidence="2">DUF1206 domain-containing protein</fullName>
    </recommendedName>
</protein>
<dbReference type="STRING" id="1129793.GPLA_4571"/>
<evidence type="ECO:0000313" key="4">
    <source>
        <dbReference type="Proteomes" id="UP000006322"/>
    </source>
</evidence>
<feature type="transmembrane region" description="Helical" evidence="1">
    <location>
        <begin position="22"/>
        <end position="39"/>
    </location>
</feature>
<dbReference type="Pfam" id="PF06724">
    <property type="entry name" value="DUF1206"/>
    <property type="match status" value="3"/>
</dbReference>
<evidence type="ECO:0000256" key="1">
    <source>
        <dbReference type="SAM" id="Phobius"/>
    </source>
</evidence>
<accession>K7AJL1</accession>
<dbReference type="InterPro" id="IPR009597">
    <property type="entry name" value="DUF1206"/>
</dbReference>
<dbReference type="EMBL" id="BAER01000135">
    <property type="protein sequence ID" value="GAC35445.1"/>
    <property type="molecule type" value="Genomic_DNA"/>
</dbReference>
<dbReference type="OrthoDB" id="5702018at2"/>
<keyword evidence="4" id="KW-1185">Reference proteome</keyword>
<proteinExistence type="predicted"/>
<keyword evidence="1" id="KW-0472">Membrane</keyword>
<feature type="transmembrane region" description="Helical" evidence="1">
    <location>
        <begin position="59"/>
        <end position="77"/>
    </location>
</feature>
<name>K7AJL1_9ALTE</name>
<sequence>MPNNQQPSWIDYVARYGYAAKTVVYLSLGILTMLAAMRYSSTENLSHKDIFNEILQQPFGHVLLAPVSLGLFSYALWRLIQAIKNTEHLDNSKVKDVLMRVFFVFSALTYSSAGWLAARVLVGNEEQSSSKGNSETLAQHLMGYTLGVWLVGIVGLMILVFAFVQFKHAYTGDFMEKFEQQRMSSSVLSACLWAGRTGYTARGILYVFIGAFFMQAAYQYDPDEAGGLKEAMGEILNQPFGQWLLAIMACGLMLFSLFCAFESCYRQTEAKS</sequence>
<reference evidence="4" key="1">
    <citation type="journal article" date="2014" name="Environ. Microbiol.">
        <title>Comparative genomics of the marine bacterial genus Glaciecola reveals the high degree of genomic diversity and genomic characteristic for cold adaptation.</title>
        <authorList>
            <person name="Qin Q.L."/>
            <person name="Xie B.B."/>
            <person name="Yu Y."/>
            <person name="Shu Y.L."/>
            <person name="Rong J.C."/>
            <person name="Zhang Y.J."/>
            <person name="Zhao D.L."/>
            <person name="Chen X.L."/>
            <person name="Zhang X.Y."/>
            <person name="Chen B."/>
            <person name="Zhou B.C."/>
            <person name="Zhang Y.Z."/>
        </authorList>
    </citation>
    <scope>NUCLEOTIDE SEQUENCE [LARGE SCALE GENOMIC DNA]</scope>
    <source>
        <strain evidence="4">LMG 21857</strain>
    </source>
</reference>
<evidence type="ECO:0000313" key="3">
    <source>
        <dbReference type="EMBL" id="GAC35445.1"/>
    </source>
</evidence>
<comment type="caution">
    <text evidence="3">The sequence shown here is derived from an EMBL/GenBank/DDBJ whole genome shotgun (WGS) entry which is preliminary data.</text>
</comment>
<feature type="transmembrane region" description="Helical" evidence="1">
    <location>
        <begin position="97"/>
        <end position="121"/>
    </location>
</feature>
<feature type="domain" description="DUF1206" evidence="2">
    <location>
        <begin position="198"/>
        <end position="266"/>
    </location>
</feature>
<feature type="transmembrane region" description="Helical" evidence="1">
    <location>
        <begin position="240"/>
        <end position="261"/>
    </location>
</feature>
<dbReference type="Proteomes" id="UP000006322">
    <property type="component" value="Unassembled WGS sequence"/>
</dbReference>
<keyword evidence="1" id="KW-1133">Transmembrane helix</keyword>
<dbReference type="AlphaFoldDB" id="K7AJL1"/>
<evidence type="ECO:0000259" key="2">
    <source>
        <dbReference type="Pfam" id="PF06724"/>
    </source>
</evidence>
<keyword evidence="1" id="KW-0812">Transmembrane</keyword>
<organism evidence="3 4">
    <name type="scientific">Paraglaciecola polaris LMG 21857</name>
    <dbReference type="NCBI Taxonomy" id="1129793"/>
    <lineage>
        <taxon>Bacteria</taxon>
        <taxon>Pseudomonadati</taxon>
        <taxon>Pseudomonadota</taxon>
        <taxon>Gammaproteobacteria</taxon>
        <taxon>Alteromonadales</taxon>
        <taxon>Alteromonadaceae</taxon>
        <taxon>Paraglaciecola</taxon>
    </lineage>
</organism>
<dbReference type="RefSeq" id="WP_007107207.1">
    <property type="nucleotide sequence ID" value="NZ_BAER01000135.1"/>
</dbReference>
<feature type="transmembrane region" description="Helical" evidence="1">
    <location>
        <begin position="203"/>
        <end position="220"/>
    </location>
</feature>
<gene>
    <name evidence="3" type="ORF">GPLA_4571</name>
</gene>
<feature type="transmembrane region" description="Helical" evidence="1">
    <location>
        <begin position="141"/>
        <end position="164"/>
    </location>
</feature>
<feature type="domain" description="DUF1206" evidence="2">
    <location>
        <begin position="103"/>
        <end position="171"/>
    </location>
</feature>
<feature type="domain" description="DUF1206" evidence="2">
    <location>
        <begin position="17"/>
        <end position="84"/>
    </location>
</feature>